<evidence type="ECO:0000256" key="3">
    <source>
        <dbReference type="ARBA" id="ARBA00022777"/>
    </source>
</evidence>
<dbReference type="InterPro" id="IPR017508">
    <property type="entry name" value="HipA_N1"/>
</dbReference>
<evidence type="ECO:0000259" key="5">
    <source>
        <dbReference type="Pfam" id="PF13657"/>
    </source>
</evidence>
<evidence type="ECO:0000259" key="4">
    <source>
        <dbReference type="Pfam" id="PF07804"/>
    </source>
</evidence>
<evidence type="ECO:0000313" key="7">
    <source>
        <dbReference type="Proteomes" id="UP001494588"/>
    </source>
</evidence>
<dbReference type="Pfam" id="PF13657">
    <property type="entry name" value="Couple_hipA"/>
    <property type="match status" value="1"/>
</dbReference>
<name>A0ABU9QF82_9BURK</name>
<dbReference type="EMBL" id="JAZHGC010000016">
    <property type="protein sequence ID" value="MEM5288114.1"/>
    <property type="molecule type" value="Genomic_DNA"/>
</dbReference>
<dbReference type="PANTHER" id="PTHR37419:SF1">
    <property type="entry name" value="SERINE_THREONINE-PROTEIN KINASE TOXIN HIPA"/>
    <property type="match status" value="1"/>
</dbReference>
<accession>A0ABU9QF82</accession>
<dbReference type="RefSeq" id="WP_201652428.1">
    <property type="nucleotide sequence ID" value="NZ_CAJHCS010000015.1"/>
</dbReference>
<feature type="domain" description="HipA N-terminal subdomain 1" evidence="5">
    <location>
        <begin position="5"/>
        <end position="104"/>
    </location>
</feature>
<proteinExistence type="inferred from homology"/>
<keyword evidence="2" id="KW-0808">Transferase</keyword>
<comment type="caution">
    <text evidence="6">The sequence shown here is derived from an EMBL/GenBank/DDBJ whole genome shotgun (WGS) entry which is preliminary data.</text>
</comment>
<sequence>MAHTLHVTTHEGAVGRLDFEAKESLYRFQYHGNWTSRRQAFPLSPHIPLSGEEPAGGAVHRFIANLLPEGRALDVASVVYQVSKDNTYGLIRMLGKEPVGALSFLASDDAGRPVEPVKQEQGPPARRNITPDELSQRIRERDAIPFPVWDGKVRLSVAGYQDKLQVLLEGERIALADGPLSSTHILKPESRSSVTPCMVANEHYCMTLATRMGLQAAPVAIRRLPEPILLIQRFDRAVVVDAKDGESVEAVRRRHVIDGCQALDLPVSFKYERNFGNTQDVRNIREGVSFEKLFSLQRHLDNPAAARTFMIRWALFQLLIGNSDAHGKNLSFFVHGGGLDPAPLYDLVSVNAYGEQVEQDMAMGYGDAFRLEEITPFALADFAQRTGTAPRFLAREMTRMAQAAKALAPDLANADVYIGDERTLVHTIASFINAQADRLLQFAPMVPQVSRKLL</sequence>
<dbReference type="Proteomes" id="UP001494588">
    <property type="component" value="Unassembled WGS sequence"/>
</dbReference>
<keyword evidence="7" id="KW-1185">Reference proteome</keyword>
<evidence type="ECO:0000256" key="1">
    <source>
        <dbReference type="ARBA" id="ARBA00010164"/>
    </source>
</evidence>
<gene>
    <name evidence="6" type="ORF">V4C55_20490</name>
</gene>
<dbReference type="PANTHER" id="PTHR37419">
    <property type="entry name" value="SERINE/THREONINE-PROTEIN KINASE TOXIN HIPA"/>
    <property type="match status" value="1"/>
</dbReference>
<dbReference type="NCBIfam" id="TIGR03071">
    <property type="entry name" value="couple_hipA"/>
    <property type="match status" value="1"/>
</dbReference>
<dbReference type="InterPro" id="IPR052028">
    <property type="entry name" value="HipA_Ser/Thr_kinase"/>
</dbReference>
<comment type="similarity">
    <text evidence="1">Belongs to the HipA Ser/Thr kinase family.</text>
</comment>
<dbReference type="Pfam" id="PF07804">
    <property type="entry name" value="HipA_C"/>
    <property type="match status" value="1"/>
</dbReference>
<evidence type="ECO:0000256" key="2">
    <source>
        <dbReference type="ARBA" id="ARBA00022679"/>
    </source>
</evidence>
<dbReference type="InterPro" id="IPR012893">
    <property type="entry name" value="HipA-like_C"/>
</dbReference>
<feature type="domain" description="HipA-like C-terminal" evidence="4">
    <location>
        <begin position="155"/>
        <end position="405"/>
    </location>
</feature>
<reference evidence="6 7" key="1">
    <citation type="submission" date="2024-01" db="EMBL/GenBank/DDBJ databases">
        <title>The diversity of rhizobia nodulating Mimosa spp. in eleven states of Brazil covering several biomes is determined by host plant, location, and edaphic factors.</title>
        <authorList>
            <person name="Rouws L."/>
            <person name="Barauna A."/>
            <person name="Beukes C."/>
            <person name="De Faria S.M."/>
            <person name="Gross E."/>
            <person name="Dos Reis Junior F.B."/>
            <person name="Simon M."/>
            <person name="Maluk M."/>
            <person name="Odee D.W."/>
            <person name="Kenicer G."/>
            <person name="Young J.P.W."/>
            <person name="Reis V.M."/>
            <person name="Zilli J."/>
            <person name="James E.K."/>
        </authorList>
    </citation>
    <scope>NUCLEOTIDE SEQUENCE [LARGE SCALE GENOMIC DNA]</scope>
    <source>
        <strain evidence="6 7">JPY77</strain>
    </source>
</reference>
<keyword evidence="3" id="KW-0418">Kinase</keyword>
<dbReference type="Gene3D" id="1.10.1070.20">
    <property type="match status" value="1"/>
</dbReference>
<organism evidence="6 7">
    <name type="scientific">Paraburkholderia sabiae</name>
    <dbReference type="NCBI Taxonomy" id="273251"/>
    <lineage>
        <taxon>Bacteria</taxon>
        <taxon>Pseudomonadati</taxon>
        <taxon>Pseudomonadota</taxon>
        <taxon>Betaproteobacteria</taxon>
        <taxon>Burkholderiales</taxon>
        <taxon>Burkholderiaceae</taxon>
        <taxon>Paraburkholderia</taxon>
    </lineage>
</organism>
<protein>
    <submittedName>
        <fullName evidence="6">HipA domain-containing protein</fullName>
    </submittedName>
</protein>
<evidence type="ECO:0000313" key="6">
    <source>
        <dbReference type="EMBL" id="MEM5288114.1"/>
    </source>
</evidence>